<dbReference type="InterPro" id="IPR051395">
    <property type="entry name" value="Cytochrome_c_Peroxidase/MauG"/>
</dbReference>
<dbReference type="SUPFAM" id="SSF46626">
    <property type="entry name" value="Cytochrome c"/>
    <property type="match status" value="1"/>
</dbReference>
<proteinExistence type="predicted"/>
<keyword evidence="2 4" id="KW-0479">Metal-binding</keyword>
<organism evidence="7 8">
    <name type="scientific">Adhaeribacter rhizoryzae</name>
    <dbReference type="NCBI Taxonomy" id="2607907"/>
    <lineage>
        <taxon>Bacteria</taxon>
        <taxon>Pseudomonadati</taxon>
        <taxon>Bacteroidota</taxon>
        <taxon>Cytophagia</taxon>
        <taxon>Cytophagales</taxon>
        <taxon>Hymenobacteraceae</taxon>
        <taxon>Adhaeribacter</taxon>
    </lineage>
</organism>
<dbReference type="InterPro" id="IPR036909">
    <property type="entry name" value="Cyt_c-like_dom_sf"/>
</dbReference>
<dbReference type="GO" id="GO:0009055">
    <property type="term" value="F:electron transfer activity"/>
    <property type="evidence" value="ECO:0007669"/>
    <property type="project" value="InterPro"/>
</dbReference>
<dbReference type="Pfam" id="PF06537">
    <property type="entry name" value="DHOR"/>
    <property type="match status" value="1"/>
</dbReference>
<dbReference type="PROSITE" id="PS51007">
    <property type="entry name" value="CYTC"/>
    <property type="match status" value="1"/>
</dbReference>
<gene>
    <name evidence="7" type="ORF">F0145_19710</name>
</gene>
<accession>A0A5M6D5I6</accession>
<dbReference type="AlphaFoldDB" id="A0A5M6D5I6"/>
<dbReference type="InterPro" id="IPR010538">
    <property type="entry name" value="DHOR"/>
</dbReference>
<evidence type="ECO:0000313" key="8">
    <source>
        <dbReference type="Proteomes" id="UP000323426"/>
    </source>
</evidence>
<dbReference type="PANTHER" id="PTHR30600:SF4">
    <property type="entry name" value="CYTOCHROME C DOMAIN-CONTAINING PROTEIN"/>
    <property type="match status" value="1"/>
</dbReference>
<keyword evidence="5" id="KW-0732">Signal</keyword>
<evidence type="ECO:0000256" key="5">
    <source>
        <dbReference type="SAM" id="SignalP"/>
    </source>
</evidence>
<dbReference type="RefSeq" id="WP_150091187.1">
    <property type="nucleotide sequence ID" value="NZ_VWSF01000019.1"/>
</dbReference>
<evidence type="ECO:0000256" key="1">
    <source>
        <dbReference type="ARBA" id="ARBA00022617"/>
    </source>
</evidence>
<feature type="domain" description="Cytochrome c" evidence="6">
    <location>
        <begin position="278"/>
        <end position="410"/>
    </location>
</feature>
<keyword evidence="8" id="KW-1185">Reference proteome</keyword>
<feature type="signal peptide" evidence="5">
    <location>
        <begin position="1"/>
        <end position="21"/>
    </location>
</feature>
<name>A0A5M6D5I6_9BACT</name>
<evidence type="ECO:0000256" key="2">
    <source>
        <dbReference type="ARBA" id="ARBA00022723"/>
    </source>
</evidence>
<keyword evidence="1 4" id="KW-0349">Heme</keyword>
<dbReference type="EMBL" id="VWSF01000019">
    <property type="protein sequence ID" value="KAA5542016.1"/>
    <property type="molecule type" value="Genomic_DNA"/>
</dbReference>
<dbReference type="PANTHER" id="PTHR30600">
    <property type="entry name" value="CYTOCHROME C PEROXIDASE-RELATED"/>
    <property type="match status" value="1"/>
</dbReference>
<dbReference type="Gene3D" id="1.10.760.10">
    <property type="entry name" value="Cytochrome c-like domain"/>
    <property type="match status" value="1"/>
</dbReference>
<feature type="chain" id="PRO_5024444192" evidence="5">
    <location>
        <begin position="22"/>
        <end position="410"/>
    </location>
</feature>
<dbReference type="GO" id="GO:0020037">
    <property type="term" value="F:heme binding"/>
    <property type="evidence" value="ECO:0007669"/>
    <property type="project" value="InterPro"/>
</dbReference>
<dbReference type="Proteomes" id="UP000323426">
    <property type="component" value="Unassembled WGS sequence"/>
</dbReference>
<evidence type="ECO:0000256" key="3">
    <source>
        <dbReference type="ARBA" id="ARBA00023004"/>
    </source>
</evidence>
<evidence type="ECO:0000256" key="4">
    <source>
        <dbReference type="PROSITE-ProRule" id="PRU00433"/>
    </source>
</evidence>
<keyword evidence="3 4" id="KW-0408">Iron</keyword>
<dbReference type="InterPro" id="IPR009056">
    <property type="entry name" value="Cyt_c-like_dom"/>
</dbReference>
<dbReference type="GO" id="GO:0004130">
    <property type="term" value="F:cytochrome-c peroxidase activity"/>
    <property type="evidence" value="ECO:0007669"/>
    <property type="project" value="TreeGrafter"/>
</dbReference>
<protein>
    <submittedName>
        <fullName evidence="7">Thiol oxidoreductase</fullName>
    </submittedName>
</protein>
<reference evidence="7 8" key="1">
    <citation type="submission" date="2019-09" db="EMBL/GenBank/DDBJ databases">
        <title>Genome sequence and assembly of Adhaeribacter sp.</title>
        <authorList>
            <person name="Chhetri G."/>
        </authorList>
    </citation>
    <scope>NUCLEOTIDE SEQUENCE [LARGE SCALE GENOMIC DNA]</scope>
    <source>
        <strain evidence="7 8">DK36</strain>
    </source>
</reference>
<dbReference type="PROSITE" id="PS51257">
    <property type="entry name" value="PROKAR_LIPOPROTEIN"/>
    <property type="match status" value="1"/>
</dbReference>
<evidence type="ECO:0000259" key="6">
    <source>
        <dbReference type="PROSITE" id="PS51007"/>
    </source>
</evidence>
<sequence>MDKTRLLAMALSLGLFLAVVACESLFPDNIEPEKLLGEPILELTPEQQQSHAKGDTEFGRVFGVVDGLGPIFVSTSCESCHIGDGKGHPSTSLTRFNRQDGLDFDPMISVGASQLQHRAITGYTPETLPTDIKGSTRLTPPAVGGLGYLAAVSDADILAMADPHDLNGDGISGVPNYFPAPDFFEPEKFHLPDAAGRYIGRFGKKAGAIDLLQQVANAYLLDMGITSEFLRTDLYNEQLGNHTGDNIPDPEVPGSVVRNVVLYMRTLKVPPRRNARQPEVLAGEQLFIQLGCAKCHVPTLKTGLSDIAALSIQTFHPYTDLLLHDMGPALDDNYTEGSARTSEWRTAPLWGLGLAAEAQGRQVFYLHDGRARTLPEAIQYHGGEAANSRIKFTALPTPNQKELLSFLQSL</sequence>
<evidence type="ECO:0000313" key="7">
    <source>
        <dbReference type="EMBL" id="KAA5542016.1"/>
    </source>
</evidence>
<dbReference type="GO" id="GO:0046872">
    <property type="term" value="F:metal ion binding"/>
    <property type="evidence" value="ECO:0007669"/>
    <property type="project" value="UniProtKB-KW"/>
</dbReference>
<comment type="caution">
    <text evidence="7">The sequence shown here is derived from an EMBL/GenBank/DDBJ whole genome shotgun (WGS) entry which is preliminary data.</text>
</comment>